<keyword evidence="1" id="KW-0732">Signal</keyword>
<evidence type="ECO:0000256" key="1">
    <source>
        <dbReference type="SAM" id="SignalP"/>
    </source>
</evidence>
<reference evidence="2" key="1">
    <citation type="journal article" date="2012" name="Nat. Genet.">
        <title>Whole-genome sequence of Schistosoma haematobium.</title>
        <authorList>
            <person name="Young N.D."/>
            <person name="Jex A.R."/>
            <person name="Li B."/>
            <person name="Liu S."/>
            <person name="Yang L."/>
            <person name="Xiong Z."/>
            <person name="Li Y."/>
            <person name="Cantacessi C."/>
            <person name="Hall R.S."/>
            <person name="Xu X."/>
            <person name="Chen F."/>
            <person name="Wu X."/>
            <person name="Zerlotini A."/>
            <person name="Oliveira G."/>
            <person name="Hofmann A."/>
            <person name="Zhang G."/>
            <person name="Fang X."/>
            <person name="Kang Y."/>
            <person name="Campbell B.E."/>
            <person name="Loukas A."/>
            <person name="Ranganathan S."/>
            <person name="Rollinson D."/>
            <person name="Rinaldi G."/>
            <person name="Brindley P.J."/>
            <person name="Yang H."/>
            <person name="Wang J."/>
            <person name="Wang J."/>
            <person name="Gasser R.B."/>
        </authorList>
    </citation>
    <scope>NUCLEOTIDE SEQUENCE [LARGE SCALE GENOMIC DNA]</scope>
</reference>
<feature type="signal peptide" evidence="1">
    <location>
        <begin position="1"/>
        <end position="18"/>
    </location>
</feature>
<feature type="chain" id="PRO_5001912025" evidence="1">
    <location>
        <begin position="19"/>
        <end position="126"/>
    </location>
</feature>
<name>A0A094ZFL6_SCHHA</name>
<dbReference type="EMBL" id="KL250509">
    <property type="protein sequence ID" value="KGB32592.1"/>
    <property type="molecule type" value="Genomic_DNA"/>
</dbReference>
<dbReference type="AlphaFoldDB" id="A0A094ZFL6"/>
<gene>
    <name evidence="2" type="ORF">MS3_00732</name>
</gene>
<evidence type="ECO:0000313" key="2">
    <source>
        <dbReference type="EMBL" id="KGB32592.1"/>
    </source>
</evidence>
<accession>A0A094ZFL6</accession>
<organism evidence="2">
    <name type="scientific">Schistosoma haematobium</name>
    <name type="common">Blood fluke</name>
    <dbReference type="NCBI Taxonomy" id="6185"/>
    <lineage>
        <taxon>Eukaryota</taxon>
        <taxon>Metazoa</taxon>
        <taxon>Spiralia</taxon>
        <taxon>Lophotrochozoa</taxon>
        <taxon>Platyhelminthes</taxon>
        <taxon>Trematoda</taxon>
        <taxon>Digenea</taxon>
        <taxon>Strigeidida</taxon>
        <taxon>Schistosomatoidea</taxon>
        <taxon>Schistosomatidae</taxon>
        <taxon>Schistosoma</taxon>
    </lineage>
</organism>
<protein>
    <submittedName>
        <fullName evidence="2">Uncharacterized protein</fullName>
    </submittedName>
</protein>
<proteinExistence type="predicted"/>
<sequence length="126" mass="14272">MLLAVFFALSILLESGSCTEFVFPCGQPKIYIGYLWINATVVHVIPRIQAAPDKPNDNFGKVCRFKVHSPESSPFYVELLDQKYGFAELRVDPKVSSNITKMSSFILEIEASDCDEHYRTTSRLFS</sequence>